<evidence type="ECO:0000259" key="3">
    <source>
        <dbReference type="PROSITE" id="PS50198"/>
    </source>
</evidence>
<accession>A0A1F7WF45</accession>
<feature type="domain" description="PpiC" evidence="3">
    <location>
        <begin position="598"/>
        <end position="698"/>
    </location>
</feature>
<feature type="region of interest" description="Disordered" evidence="2">
    <location>
        <begin position="394"/>
        <end position="473"/>
    </location>
</feature>
<dbReference type="Pfam" id="PF00639">
    <property type="entry name" value="Rotamase"/>
    <property type="match status" value="1"/>
</dbReference>
<dbReference type="PANTHER" id="PTHR47245">
    <property type="entry name" value="PEPTIDYLPROLYL ISOMERASE"/>
    <property type="match status" value="1"/>
</dbReference>
<dbReference type="Proteomes" id="UP000178735">
    <property type="component" value="Unassembled WGS sequence"/>
</dbReference>
<protein>
    <recommendedName>
        <fullName evidence="3">PpiC domain-containing protein</fullName>
    </recommendedName>
</protein>
<evidence type="ECO:0000313" key="5">
    <source>
        <dbReference type="Proteomes" id="UP000178735"/>
    </source>
</evidence>
<dbReference type="InterPro" id="IPR046357">
    <property type="entry name" value="PPIase_dom_sf"/>
</dbReference>
<dbReference type="InterPro" id="IPR000297">
    <property type="entry name" value="PPIase_PpiC"/>
</dbReference>
<feature type="compositionally biased region" description="Basic residues" evidence="2">
    <location>
        <begin position="434"/>
        <end position="447"/>
    </location>
</feature>
<feature type="compositionally biased region" description="Basic and acidic residues" evidence="2">
    <location>
        <begin position="416"/>
        <end position="432"/>
    </location>
</feature>
<dbReference type="PROSITE" id="PS50198">
    <property type="entry name" value="PPIC_PPIASE_2"/>
    <property type="match status" value="2"/>
</dbReference>
<dbReference type="SUPFAM" id="SSF54534">
    <property type="entry name" value="FKBP-like"/>
    <property type="match status" value="2"/>
</dbReference>
<organism evidence="4 5">
    <name type="scientific">Candidatus Wallbacteria bacterium GWC2_49_35</name>
    <dbReference type="NCBI Taxonomy" id="1817813"/>
    <lineage>
        <taxon>Bacteria</taxon>
        <taxon>Candidatus Walliibacteriota</taxon>
    </lineage>
</organism>
<gene>
    <name evidence="4" type="ORF">A2008_12770</name>
</gene>
<keyword evidence="1" id="KW-0413">Isomerase</keyword>
<dbReference type="EMBL" id="MGFH01000236">
    <property type="protein sequence ID" value="OGM01423.1"/>
    <property type="molecule type" value="Genomic_DNA"/>
</dbReference>
<dbReference type="PANTHER" id="PTHR47245:SF2">
    <property type="entry name" value="PEPTIDYL-PROLYL CIS-TRANS ISOMERASE HP_0175-RELATED"/>
    <property type="match status" value="1"/>
</dbReference>
<dbReference type="STRING" id="1817813.A2008_12770"/>
<dbReference type="SUPFAM" id="SSF109998">
    <property type="entry name" value="Triger factor/SurA peptide-binding domain-like"/>
    <property type="match status" value="1"/>
</dbReference>
<dbReference type="InterPro" id="IPR027304">
    <property type="entry name" value="Trigger_fact/SurA_dom_sf"/>
</dbReference>
<sequence>MKIFTLFKRTAVLGAAALLFFFGLPALRAYEVDQNPDVKFENHVRQIVSEEVNRAFEKYSGASKNSLKPAELSNLLIPIITEQVVKRSIPLITGATGPAESKDSDSSLVLAKIKNKKITANDAVEEYLKLPQNSRVFLNTFEKLKSFLTEVVLVNQIVVMEAENKNLADREEIKIQVEKAFENLLIESYYNQIKDEIIKAVNITESQVAAFYEENKQERFQIKDCVTLANIFVKYNPDDSNSVQLARNKIEKAKMELDLGTHFEKVWEKHSDDKTHKNGVLGTFRRDMYSDNPIIAEAFSRNLGEYTNTIKGNNGFYILKVLEKNDSKTVPLADVKNLIETELKSKIENDRLEEWLKTVKSKYNIKIYREKIGGADDTIEVGQQQGSILANIAAAPPKTPDKPKTAEISADSGKNGPKETAAKPEKKPEAKNGKSSKKKSSSNKKSKSAAAKKDKKTSAAKNGNGNGGARAAADDKKTAAAALDAKSLGNLNEVLAEVDGVKVTRLNYNESISQLPSFHKNDFNKFADRLAIVEKIINRIILKKEAKLAQIQNSPAFKKEMKDIENKILARALIFEEVTKKLIEPSTKELKDYFSRNSAEFQVRHILISVKNPGDQNEVETARQKAMTVFDKVDTQDFVQLARQHSDDVSKNDGGLLPLFTYDDMVENFSDAVVKLKQGGVAKPVLTHFGFHIIKLEKARPLVFNEVKNKIKEKLSGSTQKKALLNYIESLKESYAFELNEENINKAIEQKIFQR</sequence>
<keyword evidence="1" id="KW-0697">Rotamase</keyword>
<proteinExistence type="predicted"/>
<dbReference type="Gene3D" id="3.10.50.40">
    <property type="match status" value="2"/>
</dbReference>
<dbReference type="GO" id="GO:0003755">
    <property type="term" value="F:peptidyl-prolyl cis-trans isomerase activity"/>
    <property type="evidence" value="ECO:0007669"/>
    <property type="project" value="UniProtKB-KW"/>
</dbReference>
<dbReference type="Pfam" id="PF13145">
    <property type="entry name" value="Rotamase_2"/>
    <property type="match status" value="1"/>
</dbReference>
<evidence type="ECO:0000313" key="4">
    <source>
        <dbReference type="EMBL" id="OGM01423.1"/>
    </source>
</evidence>
<dbReference type="InterPro" id="IPR050245">
    <property type="entry name" value="PrsA_foldase"/>
</dbReference>
<reference evidence="4 5" key="1">
    <citation type="journal article" date="2016" name="Nat. Commun.">
        <title>Thousands of microbial genomes shed light on interconnected biogeochemical processes in an aquifer system.</title>
        <authorList>
            <person name="Anantharaman K."/>
            <person name="Brown C.T."/>
            <person name="Hug L.A."/>
            <person name="Sharon I."/>
            <person name="Castelle C.J."/>
            <person name="Probst A.J."/>
            <person name="Thomas B.C."/>
            <person name="Singh A."/>
            <person name="Wilkins M.J."/>
            <person name="Karaoz U."/>
            <person name="Brodie E.L."/>
            <person name="Williams K.H."/>
            <person name="Hubbard S.S."/>
            <person name="Banfield J.F."/>
        </authorList>
    </citation>
    <scope>NUCLEOTIDE SEQUENCE [LARGE SCALE GENOMIC DNA]</scope>
</reference>
<evidence type="ECO:0000256" key="2">
    <source>
        <dbReference type="SAM" id="MobiDB-lite"/>
    </source>
</evidence>
<comment type="caution">
    <text evidence="4">The sequence shown here is derived from an EMBL/GenBank/DDBJ whole genome shotgun (WGS) entry which is preliminary data.</text>
</comment>
<evidence type="ECO:0000256" key="1">
    <source>
        <dbReference type="PROSITE-ProRule" id="PRU00278"/>
    </source>
</evidence>
<dbReference type="AlphaFoldDB" id="A0A1F7WF45"/>
<name>A0A1F7WF45_9BACT</name>
<feature type="domain" description="PpiC" evidence="3">
    <location>
        <begin position="223"/>
        <end position="323"/>
    </location>
</feature>